<evidence type="ECO:0000256" key="2">
    <source>
        <dbReference type="ARBA" id="ARBA00022679"/>
    </source>
</evidence>
<dbReference type="OrthoDB" id="9808281at2"/>
<dbReference type="InterPro" id="IPR008278">
    <property type="entry name" value="4-PPantetheinyl_Trfase_dom"/>
</dbReference>
<dbReference type="Proteomes" id="UP000248616">
    <property type="component" value="Unassembled WGS sequence"/>
</dbReference>
<evidence type="ECO:0000313" key="4">
    <source>
        <dbReference type="EMBL" id="PZV34678.1"/>
    </source>
</evidence>
<proteinExistence type="inferred from homology"/>
<dbReference type="InterPro" id="IPR050559">
    <property type="entry name" value="P-Pant_transferase_sf"/>
</dbReference>
<dbReference type="EMBL" id="MZXV01000070">
    <property type="protein sequence ID" value="PZV34678.1"/>
    <property type="molecule type" value="Genomic_DNA"/>
</dbReference>
<reference evidence="5" key="1">
    <citation type="submission" date="2017-03" db="EMBL/GenBank/DDBJ databases">
        <authorList>
            <person name="Safronova V.I."/>
            <person name="Sazanova A.L."/>
            <person name="Chirak E.R."/>
        </authorList>
    </citation>
    <scope>NUCLEOTIDE SEQUENCE [LARGE SCALE GENOMIC DNA]</scope>
    <source>
        <strain evidence="5">Ach-343</strain>
    </source>
</reference>
<dbReference type="PANTHER" id="PTHR12215:SF10">
    <property type="entry name" value="L-AMINOADIPATE-SEMIALDEHYDE DEHYDROGENASE-PHOSPHOPANTETHEINYL TRANSFERASE"/>
    <property type="match status" value="1"/>
</dbReference>
<dbReference type="GO" id="GO:0019878">
    <property type="term" value="P:lysine biosynthetic process via aminoadipic acid"/>
    <property type="evidence" value="ECO:0007669"/>
    <property type="project" value="TreeGrafter"/>
</dbReference>
<keyword evidence="5" id="KW-1185">Reference proteome</keyword>
<dbReference type="GO" id="GO:0000287">
    <property type="term" value="F:magnesium ion binding"/>
    <property type="evidence" value="ECO:0007669"/>
    <property type="project" value="InterPro"/>
</dbReference>
<dbReference type="InterPro" id="IPR037143">
    <property type="entry name" value="4-PPantetheinyl_Trfase_dom_sf"/>
</dbReference>
<dbReference type="GO" id="GO:0005829">
    <property type="term" value="C:cytosol"/>
    <property type="evidence" value="ECO:0007669"/>
    <property type="project" value="TreeGrafter"/>
</dbReference>
<dbReference type="Pfam" id="PF01648">
    <property type="entry name" value="ACPS"/>
    <property type="match status" value="1"/>
</dbReference>
<dbReference type="GO" id="GO:0008897">
    <property type="term" value="F:holo-[acyl-carrier-protein] synthase activity"/>
    <property type="evidence" value="ECO:0007669"/>
    <property type="project" value="InterPro"/>
</dbReference>
<accession>A0A2W7BYV4</accession>
<comment type="caution">
    <text evidence="4">The sequence shown here is derived from an EMBL/GenBank/DDBJ whole genome shotgun (WGS) entry which is preliminary data.</text>
</comment>
<organism evidence="4 5">
    <name type="scientific">Mesorhizobium kowhaii</name>
    <dbReference type="NCBI Taxonomy" id="1300272"/>
    <lineage>
        <taxon>Bacteria</taxon>
        <taxon>Pseudomonadati</taxon>
        <taxon>Pseudomonadota</taxon>
        <taxon>Alphaproteobacteria</taxon>
        <taxon>Hyphomicrobiales</taxon>
        <taxon>Phyllobacteriaceae</taxon>
        <taxon>Mesorhizobium</taxon>
    </lineage>
</organism>
<dbReference type="SUPFAM" id="SSF56214">
    <property type="entry name" value="4'-phosphopantetheinyl transferase"/>
    <property type="match status" value="2"/>
</dbReference>
<evidence type="ECO:0000313" key="5">
    <source>
        <dbReference type="Proteomes" id="UP000248616"/>
    </source>
</evidence>
<dbReference type="RefSeq" id="WP_111547994.1">
    <property type="nucleotide sequence ID" value="NZ_MZXV01000070.1"/>
</dbReference>
<gene>
    <name evidence="4" type="ORF">B5V02_31725</name>
</gene>
<feature type="domain" description="4'-phosphopantetheinyl transferase" evidence="3">
    <location>
        <begin position="111"/>
        <end position="184"/>
    </location>
</feature>
<name>A0A2W7BYV4_9HYPH</name>
<sequence length="231" mass="24979">MPEPPDVGKVHLWLLDARPCIAAEADALKLLDDVERARAERLRSPRARAQFVRTRAGLRRILANYLAVPPRSVLIAYGAHGKPRMACERLHFNVSHAGGAALLAFASECEVGVDLERIETIDADEILTTWASPREYAAWRASSPGDRLAALYRGWVRKEAILKAWGCGFSVAPQELDVPMSATAGEHIVVGTALHRPNCRVLDVPVGSSWTAALAVEGGAPCTASFIVQSP</sequence>
<protein>
    <recommendedName>
        <fullName evidence="3">4'-phosphopantetheinyl transferase domain-containing protein</fullName>
    </recommendedName>
</protein>
<dbReference type="PANTHER" id="PTHR12215">
    <property type="entry name" value="PHOSPHOPANTETHEINE TRANSFERASE"/>
    <property type="match status" value="1"/>
</dbReference>
<dbReference type="AlphaFoldDB" id="A0A2W7BYV4"/>
<evidence type="ECO:0000259" key="3">
    <source>
        <dbReference type="Pfam" id="PF01648"/>
    </source>
</evidence>
<evidence type="ECO:0000256" key="1">
    <source>
        <dbReference type="ARBA" id="ARBA00010990"/>
    </source>
</evidence>
<keyword evidence="2" id="KW-0808">Transferase</keyword>
<dbReference type="Gene3D" id="3.90.470.20">
    <property type="entry name" value="4'-phosphopantetheinyl transferase domain"/>
    <property type="match status" value="2"/>
</dbReference>
<comment type="similarity">
    <text evidence="1">Belongs to the P-Pant transferase superfamily. Gsp/Sfp/HetI/AcpT family.</text>
</comment>